<accession>A0ACB8MWA9</accession>
<name>A0ACB8MWA9_CITSI</name>
<evidence type="ECO:0000313" key="1">
    <source>
        <dbReference type="EMBL" id="KAH9789923.1"/>
    </source>
</evidence>
<protein>
    <submittedName>
        <fullName evidence="1">Uncharacterized protein</fullName>
    </submittedName>
</protein>
<comment type="caution">
    <text evidence="1">The sequence shown here is derived from an EMBL/GenBank/DDBJ whole genome shotgun (WGS) entry which is preliminary data.</text>
</comment>
<gene>
    <name evidence="1" type="ORF">KPL71_003219</name>
</gene>
<keyword evidence="2" id="KW-1185">Reference proteome</keyword>
<organism evidence="1 2">
    <name type="scientific">Citrus sinensis</name>
    <name type="common">Sweet orange</name>
    <name type="synonym">Citrus aurantium var. sinensis</name>
    <dbReference type="NCBI Taxonomy" id="2711"/>
    <lineage>
        <taxon>Eukaryota</taxon>
        <taxon>Viridiplantae</taxon>
        <taxon>Streptophyta</taxon>
        <taxon>Embryophyta</taxon>
        <taxon>Tracheophyta</taxon>
        <taxon>Spermatophyta</taxon>
        <taxon>Magnoliopsida</taxon>
        <taxon>eudicotyledons</taxon>
        <taxon>Gunneridae</taxon>
        <taxon>Pentapetalae</taxon>
        <taxon>rosids</taxon>
        <taxon>malvids</taxon>
        <taxon>Sapindales</taxon>
        <taxon>Rutaceae</taxon>
        <taxon>Aurantioideae</taxon>
        <taxon>Citrus</taxon>
    </lineage>
</organism>
<reference evidence="2" key="1">
    <citation type="journal article" date="2023" name="Hortic. Res.">
        <title>A chromosome-level phased genome enabling allele-level studies in sweet orange: a case study on citrus Huanglongbing tolerance.</title>
        <authorList>
            <person name="Wu B."/>
            <person name="Yu Q."/>
            <person name="Deng Z."/>
            <person name="Duan Y."/>
            <person name="Luo F."/>
            <person name="Gmitter F. Jr."/>
        </authorList>
    </citation>
    <scope>NUCLEOTIDE SEQUENCE [LARGE SCALE GENOMIC DNA]</scope>
    <source>
        <strain evidence="2">cv. Valencia</strain>
    </source>
</reference>
<dbReference type="EMBL" id="CM039171">
    <property type="protein sequence ID" value="KAH9789923.1"/>
    <property type="molecule type" value="Genomic_DNA"/>
</dbReference>
<evidence type="ECO:0000313" key="2">
    <source>
        <dbReference type="Proteomes" id="UP000829398"/>
    </source>
</evidence>
<dbReference type="Proteomes" id="UP000829398">
    <property type="component" value="Chromosome 2"/>
</dbReference>
<proteinExistence type="predicted"/>
<sequence length="452" mass="52351">MDALIQIDFDVVLKNKRHLYDEEIWDRMNEKACGQIRSCLTKEVKYEECVMTLWYTLEEKYLLKSPENHLDVMSQVYGFRMKSGVSMHDHVSRFEKLLADLKNLDEDIKDEVKAMILLHSLSEEYSYFVTTLIYGKSVIVFKDRWGDGEKEKRGGKNSRSKSRSRNITRDECDFCHEKVVMGNDQPCRTMGIGTIRLKMFYEMIRELKEVRYIPTLKKNLISVGALEAKGYKVTIENGTMKFTYGAMVILQGVWRYNLYYLKGGTTDEANVVEAHSDTTKLWHVRLGHAGEKSLQTLMRHGLLKDKNFWTEVVSYTSHLINRLPSAAIRGKTPMEMWFGKHAQDYNSLRIFGCPAYYHVKDGKLDPRARKIIFVGFKGGVKGFKFWDLEDKKFVCIRDVTFDKASMMKASSSQQVENKTKEVLQWVEFDATSYVPVSCTSEKSSAMDVTPRV</sequence>